<accession>A0A563EV79</accession>
<evidence type="ECO:0000313" key="3">
    <source>
        <dbReference type="Proteomes" id="UP000316639"/>
    </source>
</evidence>
<feature type="region of interest" description="Disordered" evidence="1">
    <location>
        <begin position="1"/>
        <end position="24"/>
    </location>
</feature>
<dbReference type="Proteomes" id="UP000316639">
    <property type="component" value="Unassembled WGS sequence"/>
</dbReference>
<organism evidence="2 3">
    <name type="scientific">Lentzea tibetensis</name>
    <dbReference type="NCBI Taxonomy" id="2591470"/>
    <lineage>
        <taxon>Bacteria</taxon>
        <taxon>Bacillati</taxon>
        <taxon>Actinomycetota</taxon>
        <taxon>Actinomycetes</taxon>
        <taxon>Pseudonocardiales</taxon>
        <taxon>Pseudonocardiaceae</taxon>
        <taxon>Lentzea</taxon>
    </lineage>
</organism>
<comment type="caution">
    <text evidence="2">The sequence shown here is derived from an EMBL/GenBank/DDBJ whole genome shotgun (WGS) entry which is preliminary data.</text>
</comment>
<gene>
    <name evidence="2" type="ORF">FKR81_15365</name>
</gene>
<evidence type="ECO:0000256" key="1">
    <source>
        <dbReference type="SAM" id="MobiDB-lite"/>
    </source>
</evidence>
<dbReference type="OrthoDB" id="3697967at2"/>
<reference evidence="2 3" key="1">
    <citation type="submission" date="2019-07" db="EMBL/GenBank/DDBJ databases">
        <title>Lentzea xizangensis sp. nov., isolated from Qinghai-Tibetan Plateau Soils.</title>
        <authorList>
            <person name="Huang J."/>
        </authorList>
    </citation>
    <scope>NUCLEOTIDE SEQUENCE [LARGE SCALE GENOMIC DNA]</scope>
    <source>
        <strain evidence="2 3">FXJ1.1311</strain>
    </source>
</reference>
<dbReference type="AlphaFoldDB" id="A0A563EV79"/>
<name>A0A563EV79_9PSEU</name>
<sequence length="158" mass="16799">MAEGTEIPGSTPATTTNVTSETATTQSLKVMHSDVYMADKAVSAMDSAVSKGKLQLDEGSAEALIKALADARDQVQSLYDEAKPKLETPLKFGSNPVADAISAKFTDISVGSESSAVYVMERLIYILHDVEDTVKNAVTTTQHADEDLAQDMKRNGAS</sequence>
<dbReference type="EMBL" id="VOBR01000008">
    <property type="protein sequence ID" value="TWP51569.1"/>
    <property type="molecule type" value="Genomic_DNA"/>
</dbReference>
<protein>
    <submittedName>
        <fullName evidence="2">Uncharacterized protein</fullName>
    </submittedName>
</protein>
<proteinExistence type="predicted"/>
<evidence type="ECO:0000313" key="2">
    <source>
        <dbReference type="EMBL" id="TWP51569.1"/>
    </source>
</evidence>
<keyword evidence="3" id="KW-1185">Reference proteome</keyword>
<dbReference type="RefSeq" id="WP_146352417.1">
    <property type="nucleotide sequence ID" value="NZ_VOBR01000008.1"/>
</dbReference>
<feature type="compositionally biased region" description="Low complexity" evidence="1">
    <location>
        <begin position="11"/>
        <end position="24"/>
    </location>
</feature>